<gene>
    <name evidence="3" type="ORF">IOD40_06370</name>
</gene>
<dbReference type="InterPro" id="IPR002347">
    <property type="entry name" value="SDR_fam"/>
</dbReference>
<sequence>MSAKGEVRPICLVTGAARRLGAAIVRHLAGTFDVAIHFNHSEAEAKAVACELEHKGARVGLFQADLADADSAAGLVRNVYEQMGPISLLVNSASSFRYDSPSEFDAGEMRDLLSVNLVAPMVIAREFAKVASEKAVLINMLDNKVFAPNPDFFSYSLAKFALKGATDMLAMHFRNRLRVAGIAPGVTLISGDQTEENFRKSWQHSLTGTGATPEEIASTVEFIWKTTSINGEIIVLDGGQHLMSLERDVAFVVKE</sequence>
<evidence type="ECO:0000256" key="2">
    <source>
        <dbReference type="ARBA" id="ARBA00023002"/>
    </source>
</evidence>
<evidence type="ECO:0000256" key="1">
    <source>
        <dbReference type="ARBA" id="ARBA00006484"/>
    </source>
</evidence>
<keyword evidence="2" id="KW-0560">Oxidoreductase</keyword>
<organism evidence="3 4">
    <name type="scientific">Aquamicrobium zhengzhouense</name>
    <dbReference type="NCBI Taxonomy" id="2781738"/>
    <lineage>
        <taxon>Bacteria</taxon>
        <taxon>Pseudomonadati</taxon>
        <taxon>Pseudomonadota</taxon>
        <taxon>Alphaproteobacteria</taxon>
        <taxon>Hyphomicrobiales</taxon>
        <taxon>Phyllobacteriaceae</taxon>
        <taxon>Aquamicrobium</taxon>
    </lineage>
</organism>
<dbReference type="RefSeq" id="WP_198475509.1">
    <property type="nucleotide sequence ID" value="NZ_JADGMQ010000003.1"/>
</dbReference>
<evidence type="ECO:0000313" key="3">
    <source>
        <dbReference type="EMBL" id="MBI1620288.1"/>
    </source>
</evidence>
<dbReference type="Pfam" id="PF00106">
    <property type="entry name" value="adh_short"/>
    <property type="match status" value="1"/>
</dbReference>
<reference evidence="3 4" key="1">
    <citation type="submission" date="2020-10" db="EMBL/GenBank/DDBJ databases">
        <title>Aquamicrobium zhengzhouensis sp. nov., a exopolysaccharide producing bacterium isolated from farmland soil.</title>
        <authorList>
            <person name="Wang X."/>
        </authorList>
    </citation>
    <scope>NUCLEOTIDE SEQUENCE [LARGE SCALE GENOMIC DNA]</scope>
    <source>
        <strain evidence="4">cd-1</strain>
    </source>
</reference>
<protein>
    <submittedName>
        <fullName evidence="3">SDR family NAD(P)-dependent oxidoreductase</fullName>
    </submittedName>
</protein>
<keyword evidence="4" id="KW-1185">Reference proteome</keyword>
<name>A0ABS0SCZ0_9HYPH</name>
<comment type="caution">
    <text evidence="3">The sequence shown here is derived from an EMBL/GenBank/DDBJ whole genome shotgun (WGS) entry which is preliminary data.</text>
</comment>
<dbReference type="EMBL" id="JADGMQ010000003">
    <property type="protein sequence ID" value="MBI1620288.1"/>
    <property type="molecule type" value="Genomic_DNA"/>
</dbReference>
<evidence type="ECO:0000313" key="4">
    <source>
        <dbReference type="Proteomes" id="UP000601789"/>
    </source>
</evidence>
<dbReference type="Gene3D" id="3.40.50.720">
    <property type="entry name" value="NAD(P)-binding Rossmann-like Domain"/>
    <property type="match status" value="1"/>
</dbReference>
<dbReference type="Proteomes" id="UP000601789">
    <property type="component" value="Unassembled WGS sequence"/>
</dbReference>
<proteinExistence type="inferred from homology"/>
<comment type="similarity">
    <text evidence="1">Belongs to the short-chain dehydrogenases/reductases (SDR) family.</text>
</comment>
<dbReference type="SUPFAM" id="SSF51735">
    <property type="entry name" value="NAD(P)-binding Rossmann-fold domains"/>
    <property type="match status" value="1"/>
</dbReference>
<accession>A0ABS0SCZ0</accession>
<dbReference type="PRINTS" id="PR00081">
    <property type="entry name" value="GDHRDH"/>
</dbReference>
<dbReference type="PANTHER" id="PTHR43639:SF1">
    <property type="entry name" value="SHORT-CHAIN DEHYDROGENASE_REDUCTASE FAMILY PROTEIN"/>
    <property type="match status" value="1"/>
</dbReference>
<dbReference type="InterPro" id="IPR036291">
    <property type="entry name" value="NAD(P)-bd_dom_sf"/>
</dbReference>
<dbReference type="PANTHER" id="PTHR43639">
    <property type="entry name" value="OXIDOREDUCTASE, SHORT-CHAIN DEHYDROGENASE/REDUCTASE FAMILY (AFU_ORTHOLOGUE AFUA_5G02870)"/>
    <property type="match status" value="1"/>
</dbReference>